<dbReference type="InterPro" id="IPR046349">
    <property type="entry name" value="C1-like_sf"/>
</dbReference>
<keyword evidence="10" id="KW-1185">Reference proteome</keyword>
<dbReference type="InterPro" id="IPR031160">
    <property type="entry name" value="F_BAR_dom"/>
</dbReference>
<dbReference type="Gene3D" id="1.20.1270.60">
    <property type="entry name" value="Arfaptin homology (AH) domain/BAR domain"/>
    <property type="match status" value="1"/>
</dbReference>
<dbReference type="Pfam" id="PF00130">
    <property type="entry name" value="C1_1"/>
    <property type="match status" value="1"/>
</dbReference>
<dbReference type="InterPro" id="IPR027267">
    <property type="entry name" value="AH/BAR_dom_sf"/>
</dbReference>
<dbReference type="Gene3D" id="3.30.60.20">
    <property type="match status" value="1"/>
</dbReference>
<evidence type="ECO:0000313" key="10">
    <source>
        <dbReference type="Proteomes" id="UP000228934"/>
    </source>
</evidence>
<dbReference type="AlphaFoldDB" id="A0A2G9S0Q7"/>
<proteinExistence type="predicted"/>
<dbReference type="PROSITE" id="PS00479">
    <property type="entry name" value="ZF_DAG_PE_1"/>
    <property type="match status" value="1"/>
</dbReference>
<dbReference type="OrthoDB" id="79452at2759"/>
<dbReference type="GO" id="GO:0005096">
    <property type="term" value="F:GTPase activator activity"/>
    <property type="evidence" value="ECO:0007669"/>
    <property type="project" value="UniProtKB-KW"/>
</dbReference>
<dbReference type="PROSITE" id="PS51741">
    <property type="entry name" value="F_BAR"/>
    <property type="match status" value="1"/>
</dbReference>
<reference evidence="10" key="1">
    <citation type="journal article" date="2017" name="Nat. Commun.">
        <title>The North American bullfrog draft genome provides insight into hormonal regulation of long noncoding RNA.</title>
        <authorList>
            <person name="Hammond S.A."/>
            <person name="Warren R.L."/>
            <person name="Vandervalk B.P."/>
            <person name="Kucuk E."/>
            <person name="Khan H."/>
            <person name="Gibb E.A."/>
            <person name="Pandoh P."/>
            <person name="Kirk H."/>
            <person name="Zhao Y."/>
            <person name="Jones M."/>
            <person name="Mungall A.J."/>
            <person name="Coope R."/>
            <person name="Pleasance S."/>
            <person name="Moore R.A."/>
            <person name="Holt R.A."/>
            <person name="Round J.M."/>
            <person name="Ohora S."/>
            <person name="Walle B.V."/>
            <person name="Veldhoen N."/>
            <person name="Helbing C.C."/>
            <person name="Birol I."/>
        </authorList>
    </citation>
    <scope>NUCLEOTIDE SEQUENCE [LARGE SCALE GENOMIC DNA]</scope>
</reference>
<dbReference type="Proteomes" id="UP000228934">
    <property type="component" value="Unassembled WGS sequence"/>
</dbReference>
<keyword evidence="2" id="KW-0479">Metal-binding</keyword>
<keyword evidence="3" id="KW-0862">Zinc</keyword>
<feature type="compositionally biased region" description="Low complexity" evidence="6">
    <location>
        <begin position="223"/>
        <end position="236"/>
    </location>
</feature>
<dbReference type="GO" id="GO:0005886">
    <property type="term" value="C:plasma membrane"/>
    <property type="evidence" value="ECO:0007669"/>
    <property type="project" value="TreeGrafter"/>
</dbReference>
<dbReference type="SUPFAM" id="SSF57889">
    <property type="entry name" value="Cysteine-rich domain"/>
    <property type="match status" value="1"/>
</dbReference>
<feature type="domain" description="F-BAR" evidence="8">
    <location>
        <begin position="1"/>
        <end position="143"/>
    </location>
</feature>
<evidence type="ECO:0008006" key="11">
    <source>
        <dbReference type="Google" id="ProtNLM"/>
    </source>
</evidence>
<evidence type="ECO:0000256" key="1">
    <source>
        <dbReference type="ARBA" id="ARBA00022468"/>
    </source>
</evidence>
<keyword evidence="1" id="KW-0343">GTPase activation</keyword>
<dbReference type="InterPro" id="IPR002219">
    <property type="entry name" value="PKC_DAG/PE"/>
</dbReference>
<evidence type="ECO:0000256" key="6">
    <source>
        <dbReference type="SAM" id="MobiDB-lite"/>
    </source>
</evidence>
<accession>A0A2G9S0Q7</accession>
<dbReference type="PANTHER" id="PTHR15228">
    <property type="entry name" value="SPERMATHECAL PHYSIOLOGY VARIANT"/>
    <property type="match status" value="1"/>
</dbReference>
<evidence type="ECO:0000256" key="2">
    <source>
        <dbReference type="ARBA" id="ARBA00022723"/>
    </source>
</evidence>
<dbReference type="GO" id="GO:0046872">
    <property type="term" value="F:metal ion binding"/>
    <property type="evidence" value="ECO:0007669"/>
    <property type="project" value="UniProtKB-KW"/>
</dbReference>
<dbReference type="SUPFAM" id="SSF103657">
    <property type="entry name" value="BAR/IMD domain-like"/>
    <property type="match status" value="1"/>
</dbReference>
<evidence type="ECO:0000256" key="4">
    <source>
        <dbReference type="ARBA" id="ARBA00023054"/>
    </source>
</evidence>
<dbReference type="InterPro" id="IPR051025">
    <property type="entry name" value="RhoGAP"/>
</dbReference>
<evidence type="ECO:0000256" key="3">
    <source>
        <dbReference type="ARBA" id="ARBA00022833"/>
    </source>
</evidence>
<dbReference type="PANTHER" id="PTHR15228:SF16">
    <property type="entry name" value="GEM-INTERACTING PROTEIN"/>
    <property type="match status" value="1"/>
</dbReference>
<feature type="region of interest" description="Disordered" evidence="6">
    <location>
        <begin position="33"/>
        <end position="60"/>
    </location>
</feature>
<dbReference type="PROSITE" id="PS50081">
    <property type="entry name" value="ZF_DAG_PE_2"/>
    <property type="match status" value="1"/>
</dbReference>
<dbReference type="InterPro" id="IPR054713">
    <property type="entry name" value="GMIP/FCHO2-like_FCH"/>
</dbReference>
<dbReference type="GO" id="GO:0051056">
    <property type="term" value="P:regulation of small GTPase mediated signal transduction"/>
    <property type="evidence" value="ECO:0007669"/>
    <property type="project" value="UniProtKB-ARBA"/>
</dbReference>
<dbReference type="EMBL" id="KV928096">
    <property type="protein sequence ID" value="PIO33747.1"/>
    <property type="molecule type" value="Genomic_DNA"/>
</dbReference>
<organism evidence="9 10">
    <name type="scientific">Aquarana catesbeiana</name>
    <name type="common">American bullfrog</name>
    <name type="synonym">Rana catesbeiana</name>
    <dbReference type="NCBI Taxonomy" id="8400"/>
    <lineage>
        <taxon>Eukaryota</taxon>
        <taxon>Metazoa</taxon>
        <taxon>Chordata</taxon>
        <taxon>Craniata</taxon>
        <taxon>Vertebrata</taxon>
        <taxon>Euteleostomi</taxon>
        <taxon>Amphibia</taxon>
        <taxon>Batrachia</taxon>
        <taxon>Anura</taxon>
        <taxon>Neobatrachia</taxon>
        <taxon>Ranoidea</taxon>
        <taxon>Ranidae</taxon>
        <taxon>Aquarana</taxon>
    </lineage>
</organism>
<dbReference type="CDD" id="cd20816">
    <property type="entry name" value="C1_GMIP-like"/>
    <property type="match status" value="1"/>
</dbReference>
<feature type="non-terminal residue" evidence="9">
    <location>
        <position position="387"/>
    </location>
</feature>
<evidence type="ECO:0000259" key="7">
    <source>
        <dbReference type="PROSITE" id="PS50081"/>
    </source>
</evidence>
<gene>
    <name evidence="9" type="ORF">AB205_0196870</name>
</gene>
<dbReference type="Pfam" id="PF22699">
    <property type="entry name" value="GMIP-like_FCH"/>
    <property type="match status" value="1"/>
</dbReference>
<feature type="domain" description="Phorbol-ester/DAG-type" evidence="7">
    <location>
        <begin position="297"/>
        <end position="341"/>
    </location>
</feature>
<feature type="region of interest" description="Disordered" evidence="6">
    <location>
        <begin position="213"/>
        <end position="268"/>
    </location>
</feature>
<protein>
    <recommendedName>
        <fullName evidence="11">Phorbol-ester/DAG-type domain-containing protein</fullName>
    </recommendedName>
</protein>
<evidence type="ECO:0000259" key="8">
    <source>
        <dbReference type="PROSITE" id="PS51741"/>
    </source>
</evidence>
<evidence type="ECO:0000256" key="5">
    <source>
        <dbReference type="PROSITE-ProRule" id="PRU01077"/>
    </source>
</evidence>
<name>A0A2G9S0Q7_AQUCT</name>
<keyword evidence="4 5" id="KW-0175">Coiled coil</keyword>
<sequence>MTDTLSSLRKARQQYIQRCEDLEKAKQLSAKIEEEQNMGGHPGSANKLVEKRRRSREEAQTKAQEAEVLYRSCVGEANARSEQQEKVRQRIISHIRKLINQGDQVLKEVTQNLMHLKRTQCESVPSGYGNLFSTCEPYEAGDRYLQFVVSLPRKHTEPEKFTFQEYIPAGQRSSPGGKRKNAVQLVRVSSSLSDLNVKTDDIARMSAGERSSWGNKIFHNDSESISGSSEPRSLESPTECPGHFGKKVGKASSTGTMSSDDPDERDSFHAEDVDSVDAASENGFSLPSLVMSPAAQTHRLRRIRVPTKCRECEGFMVSGVECDECYLICHKKCLESLLIKCGHKKLPNKVPLFGVDFCNFPRYFPEEVPFVISKCTAEIEMRALGQQ</sequence>
<dbReference type="SMART" id="SM00109">
    <property type="entry name" value="C1"/>
    <property type="match status" value="1"/>
</dbReference>
<evidence type="ECO:0000313" key="9">
    <source>
        <dbReference type="EMBL" id="PIO33747.1"/>
    </source>
</evidence>